<feature type="domain" description="Tectonic-1-3 N-terminal" evidence="7">
    <location>
        <begin position="41"/>
        <end position="89"/>
    </location>
</feature>
<dbReference type="InterPro" id="IPR011677">
    <property type="entry name" value="TCTN1-3_dom"/>
</dbReference>
<dbReference type="InterPro" id="IPR057724">
    <property type="entry name" value="TCTN1-3_N"/>
</dbReference>
<reference evidence="8" key="1">
    <citation type="submission" date="2015-09" db="EMBL/GenBank/DDBJ databases">
        <title>Scylla olivacea transcriptome.</title>
        <authorList>
            <person name="Ikhwanuddin M."/>
        </authorList>
    </citation>
    <scope>NUCLEOTIDE SEQUENCE</scope>
</reference>
<evidence type="ECO:0000256" key="4">
    <source>
        <dbReference type="ARBA" id="ARBA00023180"/>
    </source>
</evidence>
<evidence type="ECO:0000259" key="6">
    <source>
        <dbReference type="Pfam" id="PF07773"/>
    </source>
</evidence>
<dbReference type="PANTHER" id="PTHR14611">
    <property type="entry name" value="TECTONIC FAMILY MEMBER"/>
    <property type="match status" value="1"/>
</dbReference>
<dbReference type="Pfam" id="PF25752">
    <property type="entry name" value="DUF1619_N"/>
    <property type="match status" value="1"/>
</dbReference>
<name>A0A0P4VUC7_SCYOL</name>
<feature type="transmembrane region" description="Helical" evidence="5">
    <location>
        <begin position="666"/>
        <end position="686"/>
    </location>
</feature>
<keyword evidence="4" id="KW-0325">Glycoprotein</keyword>
<proteinExistence type="inferred from homology"/>
<keyword evidence="5" id="KW-0472">Membrane</keyword>
<protein>
    <submittedName>
        <fullName evidence="8">Uncharacterized protein</fullName>
    </submittedName>
</protein>
<evidence type="ECO:0000313" key="8">
    <source>
        <dbReference type="EMBL" id="JAI59409.1"/>
    </source>
</evidence>
<evidence type="ECO:0000256" key="2">
    <source>
        <dbReference type="ARBA" id="ARBA00022729"/>
    </source>
</evidence>
<comment type="similarity">
    <text evidence="1">Belongs to the tectonic family.</text>
</comment>
<keyword evidence="5" id="KW-1133">Transmembrane helix</keyword>
<accession>A0A0P4VUC7</accession>
<feature type="domain" description="Tectonic-1-3" evidence="6">
    <location>
        <begin position="163"/>
        <end position="329"/>
    </location>
</feature>
<evidence type="ECO:0000256" key="5">
    <source>
        <dbReference type="SAM" id="Phobius"/>
    </source>
</evidence>
<dbReference type="EMBL" id="GDRN01096087">
    <property type="protein sequence ID" value="JAI59409.1"/>
    <property type="molecule type" value="Transcribed_RNA"/>
</dbReference>
<dbReference type="GO" id="GO:0060271">
    <property type="term" value="P:cilium assembly"/>
    <property type="evidence" value="ECO:0007669"/>
    <property type="project" value="TreeGrafter"/>
</dbReference>
<keyword evidence="5" id="KW-0812">Transmembrane</keyword>
<evidence type="ECO:0000256" key="3">
    <source>
        <dbReference type="ARBA" id="ARBA00022794"/>
    </source>
</evidence>
<dbReference type="InterPro" id="IPR040354">
    <property type="entry name" value="TCTN1-3"/>
</dbReference>
<keyword evidence="2" id="KW-0732">Signal</keyword>
<dbReference type="AlphaFoldDB" id="A0A0P4VUC7"/>
<evidence type="ECO:0000256" key="1">
    <source>
        <dbReference type="ARBA" id="ARBA00007633"/>
    </source>
</evidence>
<feature type="domain" description="Tectonic-1-3" evidence="6">
    <location>
        <begin position="454"/>
        <end position="592"/>
    </location>
</feature>
<dbReference type="EMBL" id="GDRN01096088">
    <property type="protein sequence ID" value="JAI59408.1"/>
    <property type="molecule type" value="Transcribed_RNA"/>
</dbReference>
<sequence length="693" mass="76229">MKNMEFYISLLSVTAVHGGHLTINWTQVGSVPLGWETHLDNPPGVPLAFCSCDLTSNFCDLSCCCDKDCTITSANTSSCLSSATQGQGQELAAPYTCKYFGPFAPEWRSFFCPVKENTPYLGLFYPPHQIIRGFQKLMARVKQQYYSYKEEGVSAANQEYLHHYVHGEQVLLGKDMGGTEVQGPLLLPQPVLEGVCVDTFPVHFLEDMSHKCSIIMTPEKCETEATLSATSYLQPSHGAASGPPLGFQQVIGNLSSLGLLNASVEYEWMKDITSFIRVQGGSIPTDRAQNTSATLEGSTVPYLDVDSGWCNNVVLSVEYHLAWEGPAIIDIAATITLGSIPVAPEDEEDACTFNEKNPVCSTPAAPRLPPLSATPQILLLQHFMVKFHHISTSSNASGNTSDLAWQANDGRAPSLSERSGNSGYLTFRPLLAGFVMYNSTEEENSSASGILSVALNDSTGLYVWRPDQRGSCHTSRLEKVTFGIDTISSCQYTWSDVSCSDLKEMLEAALYSLVQAEVISAFGWPNITKEEDFLPIIFVQHKENTTTGSGCDVPSSLEYWIIYQDVLDEPGPAHAVHQVIGASARLHYQTLQLSSNTSSGSHLLTSSAVFFHHSKPSSLSRFWEAMEDRWCERETCWREILWPWTHGLSRTGWVGDIYQSGFLADLLAQSLLGLAVFFPPLVVILIQGCRLLW</sequence>
<dbReference type="Pfam" id="PF07773">
    <property type="entry name" value="TCTN_DUF1619"/>
    <property type="match status" value="2"/>
</dbReference>
<dbReference type="PANTHER" id="PTHR14611:SF6">
    <property type="entry name" value="TECTONIC-2"/>
    <property type="match status" value="1"/>
</dbReference>
<keyword evidence="3" id="KW-0970">Cilium biogenesis/degradation</keyword>
<organism evidence="8">
    <name type="scientific">Scylla olivacea</name>
    <name type="common">Orange mud crab</name>
    <name type="synonym">Cancer olivacea</name>
    <dbReference type="NCBI Taxonomy" id="85551"/>
    <lineage>
        <taxon>Eukaryota</taxon>
        <taxon>Metazoa</taxon>
        <taxon>Ecdysozoa</taxon>
        <taxon>Arthropoda</taxon>
        <taxon>Crustacea</taxon>
        <taxon>Multicrustacea</taxon>
        <taxon>Malacostraca</taxon>
        <taxon>Eumalacostraca</taxon>
        <taxon>Eucarida</taxon>
        <taxon>Decapoda</taxon>
        <taxon>Pleocyemata</taxon>
        <taxon>Brachyura</taxon>
        <taxon>Eubrachyura</taxon>
        <taxon>Portunoidea</taxon>
        <taxon>Portunidae</taxon>
        <taxon>Portuninae</taxon>
        <taxon>Scylla</taxon>
    </lineage>
</organism>
<evidence type="ECO:0000259" key="7">
    <source>
        <dbReference type="Pfam" id="PF25752"/>
    </source>
</evidence>